<comment type="subcellular location">
    <subcellularLocation>
        <location evidence="8">Cell membrane</location>
        <topology evidence="8">Peripheral membrane protein</topology>
    </subcellularLocation>
    <subcellularLocation>
        <location evidence="1">Membrane</location>
    </subcellularLocation>
</comment>
<dbReference type="PROSITE" id="PS00389">
    <property type="entry name" value="ATPASE_DELTA"/>
    <property type="match status" value="1"/>
</dbReference>
<dbReference type="PRINTS" id="PR00125">
    <property type="entry name" value="ATPASEDELTA"/>
</dbReference>
<keyword evidence="10" id="KW-1185">Reference proteome</keyword>
<keyword evidence="3 8" id="KW-0375">Hydrogen ion transport</keyword>
<keyword evidence="4 8" id="KW-0406">Ion transport</keyword>
<accession>A0A6M0H5V6</accession>
<dbReference type="InterPro" id="IPR020781">
    <property type="entry name" value="ATPase_OSCP/d_CS"/>
</dbReference>
<dbReference type="GO" id="GO:0046933">
    <property type="term" value="F:proton-transporting ATP synthase activity, rotational mechanism"/>
    <property type="evidence" value="ECO:0007669"/>
    <property type="project" value="UniProtKB-UniRule"/>
</dbReference>
<dbReference type="NCBIfam" id="NF004403">
    <property type="entry name" value="PRK05758.2-4"/>
    <property type="match status" value="1"/>
</dbReference>
<keyword evidence="2 8" id="KW-0813">Transport</keyword>
<dbReference type="SUPFAM" id="SSF47928">
    <property type="entry name" value="N-terminal domain of the delta subunit of the F1F0-ATP synthase"/>
    <property type="match status" value="1"/>
</dbReference>
<keyword evidence="7 8" id="KW-0066">ATP synthesis</keyword>
<dbReference type="InterPro" id="IPR026015">
    <property type="entry name" value="ATP_synth_OSCP/delta_N_sf"/>
</dbReference>
<dbReference type="RefSeq" id="WP_061996157.1">
    <property type="nucleotide sequence ID" value="NZ_JAAGPU010000033.1"/>
</dbReference>
<evidence type="ECO:0000256" key="4">
    <source>
        <dbReference type="ARBA" id="ARBA00023065"/>
    </source>
</evidence>
<reference evidence="9 10" key="1">
    <citation type="submission" date="2020-02" db="EMBL/GenBank/DDBJ databases">
        <title>Genome assembly of a novel Clostridium senegalense strain.</title>
        <authorList>
            <person name="Gupta T.B."/>
            <person name="Jauregui R."/>
            <person name="Maclean P."/>
            <person name="Nawarathana A."/>
            <person name="Brightwell G."/>
        </authorList>
    </citation>
    <scope>NUCLEOTIDE SEQUENCE [LARGE SCALE GENOMIC DNA]</scope>
    <source>
        <strain evidence="9 10">AGRFS4</strain>
    </source>
</reference>
<dbReference type="AlphaFoldDB" id="A0A6M0H5V6"/>
<evidence type="ECO:0000313" key="10">
    <source>
        <dbReference type="Proteomes" id="UP000481872"/>
    </source>
</evidence>
<comment type="similarity">
    <text evidence="8">Belongs to the ATPase delta chain family.</text>
</comment>
<evidence type="ECO:0000256" key="8">
    <source>
        <dbReference type="HAMAP-Rule" id="MF_01416"/>
    </source>
</evidence>
<dbReference type="Pfam" id="PF00213">
    <property type="entry name" value="OSCP"/>
    <property type="match status" value="2"/>
</dbReference>
<evidence type="ECO:0000256" key="7">
    <source>
        <dbReference type="ARBA" id="ARBA00023310"/>
    </source>
</evidence>
<dbReference type="EMBL" id="JAAGPU010000033">
    <property type="protein sequence ID" value="NEU06095.1"/>
    <property type="molecule type" value="Genomic_DNA"/>
</dbReference>
<evidence type="ECO:0000256" key="5">
    <source>
        <dbReference type="ARBA" id="ARBA00023136"/>
    </source>
</evidence>
<organism evidence="9 10">
    <name type="scientific">Clostridium senegalense</name>
    <dbReference type="NCBI Taxonomy" id="1465809"/>
    <lineage>
        <taxon>Bacteria</taxon>
        <taxon>Bacillati</taxon>
        <taxon>Bacillota</taxon>
        <taxon>Clostridia</taxon>
        <taxon>Eubacteriales</taxon>
        <taxon>Clostridiaceae</taxon>
        <taxon>Clostridium</taxon>
    </lineage>
</organism>
<dbReference type="Proteomes" id="UP000481872">
    <property type="component" value="Unassembled WGS sequence"/>
</dbReference>
<evidence type="ECO:0000313" key="9">
    <source>
        <dbReference type="EMBL" id="NEU06095.1"/>
    </source>
</evidence>
<dbReference type="GO" id="GO:0005886">
    <property type="term" value="C:plasma membrane"/>
    <property type="evidence" value="ECO:0007669"/>
    <property type="project" value="UniProtKB-SubCell"/>
</dbReference>
<gene>
    <name evidence="8" type="primary">atpH</name>
    <name evidence="9" type="ORF">G3M99_14775</name>
</gene>
<dbReference type="InterPro" id="IPR000711">
    <property type="entry name" value="ATPase_OSCP/dsu"/>
</dbReference>
<sequence length="262" mass="30869">MYEFLDRRYAQALYDVCEKAGILEETLEDLNSIVESMEQSEELMKIIEHPQIHRAEKKAIFKRLFEDQVSPELLGFLILLIDKDRILYLKEKYNQFRLIYFERHNMLEAKVKTTIPLIDEQREALKVKLKNKYKKDIILLEEIDESLLGGMVVKIGDDVIDGSIKRRMESMKQLMQERKDIKVDVSEKFKPLVAKVKTVQPLNEEQKEQIIKKLKNYYNREFIIEESIDKKILGGVYITVGDDVIDVTVKGKLIELRRNMNG</sequence>
<dbReference type="HAMAP" id="MF_01416">
    <property type="entry name" value="ATP_synth_delta_bact"/>
    <property type="match status" value="1"/>
</dbReference>
<evidence type="ECO:0000256" key="1">
    <source>
        <dbReference type="ARBA" id="ARBA00004370"/>
    </source>
</evidence>
<evidence type="ECO:0000256" key="3">
    <source>
        <dbReference type="ARBA" id="ARBA00022781"/>
    </source>
</evidence>
<evidence type="ECO:0000256" key="6">
    <source>
        <dbReference type="ARBA" id="ARBA00023196"/>
    </source>
</evidence>
<dbReference type="GO" id="GO:0045259">
    <property type="term" value="C:proton-transporting ATP synthase complex"/>
    <property type="evidence" value="ECO:0007669"/>
    <property type="project" value="UniProtKB-KW"/>
</dbReference>
<keyword evidence="6 8" id="KW-0139">CF(1)</keyword>
<name>A0A6M0H5V6_9CLOT</name>
<protein>
    <recommendedName>
        <fullName evidence="8">ATP synthase subunit delta</fullName>
    </recommendedName>
    <alternativeName>
        <fullName evidence="8">ATP synthase F(1) sector subunit delta</fullName>
    </alternativeName>
    <alternativeName>
        <fullName evidence="8">F-type ATPase subunit delta</fullName>
        <shortName evidence="8">F-ATPase subunit delta</shortName>
    </alternativeName>
</protein>
<comment type="function">
    <text evidence="8">F(1)F(0) ATP synthase produces ATP from ADP in the presence of a proton or sodium gradient. F-type ATPases consist of two structural domains, F(1) containing the extramembraneous catalytic core and F(0) containing the membrane proton channel, linked together by a central stalk and a peripheral stalk. During catalysis, ATP synthesis in the catalytic domain of F(1) is coupled via a rotary mechanism of the central stalk subunits to proton translocation.</text>
</comment>
<keyword evidence="8" id="KW-1003">Cell membrane</keyword>
<dbReference type="NCBIfam" id="TIGR01145">
    <property type="entry name" value="ATP_synt_delta"/>
    <property type="match status" value="1"/>
</dbReference>
<dbReference type="PANTHER" id="PTHR11910">
    <property type="entry name" value="ATP SYNTHASE DELTA CHAIN"/>
    <property type="match status" value="1"/>
</dbReference>
<keyword evidence="5 8" id="KW-0472">Membrane</keyword>
<comment type="caution">
    <text evidence="9">The sequence shown here is derived from an EMBL/GenBank/DDBJ whole genome shotgun (WGS) entry which is preliminary data.</text>
</comment>
<comment type="function">
    <text evidence="8">This protein is part of the stalk that links CF(0) to CF(1). It either transmits conformational changes from CF(0) to CF(1) or is implicated in proton conduction.</text>
</comment>
<proteinExistence type="inferred from homology"/>
<evidence type="ECO:0000256" key="2">
    <source>
        <dbReference type="ARBA" id="ARBA00022448"/>
    </source>
</evidence>
<dbReference type="Gene3D" id="1.10.520.20">
    <property type="entry name" value="N-terminal domain of the delta subunit of the F1F0-ATP synthase"/>
    <property type="match status" value="1"/>
</dbReference>